<proteinExistence type="predicted"/>
<feature type="transmembrane region" description="Helical" evidence="1">
    <location>
        <begin position="46"/>
        <end position="64"/>
    </location>
</feature>
<evidence type="ECO:0000313" key="2">
    <source>
        <dbReference type="EMBL" id="GGZ55650.1"/>
    </source>
</evidence>
<keyword evidence="1" id="KW-0812">Transmembrane</keyword>
<dbReference type="RefSeq" id="WP_189446916.1">
    <property type="nucleotide sequence ID" value="NZ_BMXY01000001.1"/>
</dbReference>
<feature type="transmembrane region" description="Helical" evidence="1">
    <location>
        <begin position="21"/>
        <end position="40"/>
    </location>
</feature>
<accession>A0ABQ3BV12</accession>
<reference evidence="3" key="1">
    <citation type="journal article" date="2019" name="Int. J. Syst. Evol. Microbiol.">
        <title>The Global Catalogue of Microorganisms (GCM) 10K type strain sequencing project: providing services to taxonomists for standard genome sequencing and annotation.</title>
        <authorList>
            <consortium name="The Broad Institute Genomics Platform"/>
            <consortium name="The Broad Institute Genome Sequencing Center for Infectious Disease"/>
            <person name="Wu L."/>
            <person name="Ma J."/>
        </authorList>
    </citation>
    <scope>NUCLEOTIDE SEQUENCE [LARGE SCALE GENOMIC DNA]</scope>
    <source>
        <strain evidence="3">KCTC 22558</strain>
    </source>
</reference>
<dbReference type="Proteomes" id="UP000643403">
    <property type="component" value="Unassembled WGS sequence"/>
</dbReference>
<keyword evidence="1" id="KW-0472">Membrane</keyword>
<protein>
    <recommendedName>
        <fullName evidence="4">Toxin CptA</fullName>
    </recommendedName>
</protein>
<dbReference type="EMBL" id="BMXY01000001">
    <property type="protein sequence ID" value="GGZ55650.1"/>
    <property type="molecule type" value="Genomic_DNA"/>
</dbReference>
<keyword evidence="1" id="KW-1133">Transmembrane helix</keyword>
<evidence type="ECO:0000256" key="1">
    <source>
        <dbReference type="SAM" id="Phobius"/>
    </source>
</evidence>
<evidence type="ECO:0008006" key="4">
    <source>
        <dbReference type="Google" id="ProtNLM"/>
    </source>
</evidence>
<evidence type="ECO:0000313" key="3">
    <source>
        <dbReference type="Proteomes" id="UP000643403"/>
    </source>
</evidence>
<name>A0ABQ3BV12_9GAMM</name>
<gene>
    <name evidence="2" type="ORF">GCM10008101_06330</name>
</gene>
<keyword evidence="3" id="KW-1185">Reference proteome</keyword>
<comment type="caution">
    <text evidence="2">The sequence shown here is derived from an EMBL/GenBank/DDBJ whole genome shotgun (WGS) entry which is preliminary data.</text>
</comment>
<organism evidence="2 3">
    <name type="scientific">Cognatilysobacter xinjiangensis</name>
    <dbReference type="NCBI Taxonomy" id="546892"/>
    <lineage>
        <taxon>Bacteria</taxon>
        <taxon>Pseudomonadati</taxon>
        <taxon>Pseudomonadota</taxon>
        <taxon>Gammaproteobacteria</taxon>
        <taxon>Lysobacterales</taxon>
        <taxon>Lysobacteraceae</taxon>
        <taxon>Cognatilysobacter</taxon>
    </lineage>
</organism>
<sequence>MPTSRRSRSASPPLRIELRGSRQLAALLVMLGVLGGAGLWLTELPAALAVPGSIVCVLYGAHLGRVERRRSPVELLLRGAGAQVDGVAVEALDLGWRGPLTLIAWRSGGRHHRRVAWPDVVDAGLRRELRLWVSTRRPDADAPAVAP</sequence>